<accession>A0A0B6YPV2</accession>
<gene>
    <name evidence="2" type="primary">ORF30257</name>
</gene>
<name>A0A0B6YPV2_9EUPU</name>
<proteinExistence type="predicted"/>
<sequence>QSCPAGTFFDVAREKCDFVSEVVACGGSPSSSTTLAPQDQPENDPFCVGKSDGYYALNCSSKYYSCMIDISFVMSCSGDLFYDDKFQQCLTREEATTCGGKGPNTYTTVVPQSDFVASDPFCQGKTD</sequence>
<dbReference type="GO" id="GO:0008061">
    <property type="term" value="F:chitin binding"/>
    <property type="evidence" value="ECO:0007669"/>
    <property type="project" value="InterPro"/>
</dbReference>
<dbReference type="EMBL" id="HACG01010610">
    <property type="protein sequence ID" value="CEK57475.1"/>
    <property type="molecule type" value="Transcribed_RNA"/>
</dbReference>
<reference evidence="2" key="1">
    <citation type="submission" date="2014-12" db="EMBL/GenBank/DDBJ databases">
        <title>Insight into the proteome of Arion vulgaris.</title>
        <authorList>
            <person name="Aradska J."/>
            <person name="Bulat T."/>
            <person name="Smidak R."/>
            <person name="Sarate P."/>
            <person name="Gangsoo J."/>
            <person name="Sialana F."/>
            <person name="Bilban M."/>
            <person name="Lubec G."/>
        </authorList>
    </citation>
    <scope>NUCLEOTIDE SEQUENCE</scope>
    <source>
        <tissue evidence="2">Skin</tissue>
    </source>
</reference>
<dbReference type="GO" id="GO:0005576">
    <property type="term" value="C:extracellular region"/>
    <property type="evidence" value="ECO:0007669"/>
    <property type="project" value="InterPro"/>
</dbReference>
<protein>
    <recommendedName>
        <fullName evidence="1">Chitin-binding type-2 domain-containing protein</fullName>
    </recommendedName>
</protein>
<organism evidence="2">
    <name type="scientific">Arion vulgaris</name>
    <dbReference type="NCBI Taxonomy" id="1028688"/>
    <lineage>
        <taxon>Eukaryota</taxon>
        <taxon>Metazoa</taxon>
        <taxon>Spiralia</taxon>
        <taxon>Lophotrochozoa</taxon>
        <taxon>Mollusca</taxon>
        <taxon>Gastropoda</taxon>
        <taxon>Heterobranchia</taxon>
        <taxon>Euthyneura</taxon>
        <taxon>Panpulmonata</taxon>
        <taxon>Eupulmonata</taxon>
        <taxon>Stylommatophora</taxon>
        <taxon>Helicina</taxon>
        <taxon>Arionoidea</taxon>
        <taxon>Arionidae</taxon>
        <taxon>Arion</taxon>
    </lineage>
</organism>
<dbReference type="PROSITE" id="PS50940">
    <property type="entry name" value="CHIT_BIND_II"/>
    <property type="match status" value="2"/>
</dbReference>
<dbReference type="Gene3D" id="3.20.20.80">
    <property type="entry name" value="Glycosidases"/>
    <property type="match status" value="1"/>
</dbReference>
<feature type="domain" description="Chitin-binding type-2" evidence="1">
    <location>
        <begin position="44"/>
        <end position="100"/>
    </location>
</feature>
<feature type="non-terminal residue" evidence="2">
    <location>
        <position position="1"/>
    </location>
</feature>
<dbReference type="InterPro" id="IPR036508">
    <property type="entry name" value="Chitin-bd_dom_sf"/>
</dbReference>
<feature type="domain" description="Chitin-binding type-2" evidence="1">
    <location>
        <begin position="1"/>
        <end position="27"/>
    </location>
</feature>
<dbReference type="InterPro" id="IPR002557">
    <property type="entry name" value="Chitin-bd_dom"/>
</dbReference>
<evidence type="ECO:0000259" key="1">
    <source>
        <dbReference type="PROSITE" id="PS50940"/>
    </source>
</evidence>
<dbReference type="Pfam" id="PF01607">
    <property type="entry name" value="CBM_14"/>
    <property type="match status" value="1"/>
</dbReference>
<evidence type="ECO:0000313" key="2">
    <source>
        <dbReference type="EMBL" id="CEK57475.1"/>
    </source>
</evidence>
<dbReference type="SUPFAM" id="SSF57625">
    <property type="entry name" value="Invertebrate chitin-binding proteins"/>
    <property type="match status" value="2"/>
</dbReference>
<feature type="non-terminal residue" evidence="2">
    <location>
        <position position="127"/>
    </location>
</feature>
<dbReference type="SMART" id="SM00494">
    <property type="entry name" value="ChtBD2"/>
    <property type="match status" value="1"/>
</dbReference>
<dbReference type="AlphaFoldDB" id="A0A0B6YPV2"/>